<reference evidence="2 3" key="1">
    <citation type="submission" date="2016-12" db="EMBL/GenBank/DDBJ databases">
        <authorList>
            <person name="Song W.-J."/>
            <person name="Kurnit D.M."/>
        </authorList>
    </citation>
    <scope>NUCLEOTIDE SEQUENCE [LARGE SCALE GENOMIC DNA]</scope>
    <source>
        <strain evidence="2 3">HSG9</strain>
    </source>
</reference>
<dbReference type="Proteomes" id="UP000191680">
    <property type="component" value="Unassembled WGS sequence"/>
</dbReference>
<evidence type="ECO:0000313" key="2">
    <source>
        <dbReference type="EMBL" id="OQD42909.1"/>
    </source>
</evidence>
<name>A0A1V6LS17_9FLAO</name>
<keyword evidence="1" id="KW-1133">Transmembrane helix</keyword>
<keyword evidence="1" id="KW-0812">Transmembrane</keyword>
<evidence type="ECO:0000313" key="3">
    <source>
        <dbReference type="Proteomes" id="UP000191680"/>
    </source>
</evidence>
<organism evidence="2 3">
    <name type="scientific">Croceivirga radicis</name>
    <dbReference type="NCBI Taxonomy" id="1929488"/>
    <lineage>
        <taxon>Bacteria</taxon>
        <taxon>Pseudomonadati</taxon>
        <taxon>Bacteroidota</taxon>
        <taxon>Flavobacteriia</taxon>
        <taxon>Flavobacteriales</taxon>
        <taxon>Flavobacteriaceae</taxon>
        <taxon>Croceivirga</taxon>
    </lineage>
</organism>
<keyword evidence="3" id="KW-1185">Reference proteome</keyword>
<dbReference type="EMBL" id="MTBC01000004">
    <property type="protein sequence ID" value="OQD42909.1"/>
    <property type="molecule type" value="Genomic_DNA"/>
</dbReference>
<keyword evidence="1" id="KW-0472">Membrane</keyword>
<proteinExistence type="predicted"/>
<sequence>MFGFIKRLGWYLVGLSIGLVFFVFILKQTSGGKSLDFCYLPNCRVLKDIRSKTFVYEDNMQQFLANDSIAWKAFFEEGNVDFGASDTKAEPCKFYIIENDKGEKIKATNCKDKVTINKP</sequence>
<evidence type="ECO:0000256" key="1">
    <source>
        <dbReference type="SAM" id="Phobius"/>
    </source>
</evidence>
<gene>
    <name evidence="2" type="ORF">BUL40_07385</name>
</gene>
<comment type="caution">
    <text evidence="2">The sequence shown here is derived from an EMBL/GenBank/DDBJ whole genome shotgun (WGS) entry which is preliminary data.</text>
</comment>
<dbReference type="OrthoDB" id="1466970at2"/>
<dbReference type="AlphaFoldDB" id="A0A1V6LS17"/>
<protein>
    <recommendedName>
        <fullName evidence="4">DUF4258 domain-containing protein</fullName>
    </recommendedName>
</protein>
<feature type="transmembrane region" description="Helical" evidence="1">
    <location>
        <begin position="7"/>
        <end position="26"/>
    </location>
</feature>
<evidence type="ECO:0008006" key="4">
    <source>
        <dbReference type="Google" id="ProtNLM"/>
    </source>
</evidence>
<dbReference type="RefSeq" id="WP_010517083.1">
    <property type="nucleotide sequence ID" value="NZ_AFOE01000007.1"/>
</dbReference>
<accession>A0A1V6LS17</accession>